<sequence length="122" mass="12560">MGAVGHALLGRDVCCGILPFDSGSLQEGGLGWLAVPIAMQLAAGPKQPRPASTGVIGPVCLAAVSVLLALHLRYTNQELAMHGGWTVERRTDALTPALGLQGRRSLGLGGLGDGWKESPRPA</sequence>
<name>A0A6A6RPW9_9PLEO</name>
<protein>
    <submittedName>
        <fullName evidence="2">Uncharacterized protein</fullName>
    </submittedName>
</protein>
<proteinExistence type="predicted"/>
<feature type="transmembrane region" description="Helical" evidence="1">
    <location>
        <begin position="55"/>
        <end position="72"/>
    </location>
</feature>
<dbReference type="AlphaFoldDB" id="A0A6A6RPW9"/>
<reference evidence="2" key="1">
    <citation type="journal article" date="2020" name="Stud. Mycol.">
        <title>101 Dothideomycetes genomes: a test case for predicting lifestyles and emergence of pathogens.</title>
        <authorList>
            <person name="Haridas S."/>
            <person name="Albert R."/>
            <person name="Binder M."/>
            <person name="Bloem J."/>
            <person name="Labutti K."/>
            <person name="Salamov A."/>
            <person name="Andreopoulos B."/>
            <person name="Baker S."/>
            <person name="Barry K."/>
            <person name="Bills G."/>
            <person name="Bluhm B."/>
            <person name="Cannon C."/>
            <person name="Castanera R."/>
            <person name="Culley D."/>
            <person name="Daum C."/>
            <person name="Ezra D."/>
            <person name="Gonzalez J."/>
            <person name="Henrissat B."/>
            <person name="Kuo A."/>
            <person name="Liang C."/>
            <person name="Lipzen A."/>
            <person name="Lutzoni F."/>
            <person name="Magnuson J."/>
            <person name="Mondo S."/>
            <person name="Nolan M."/>
            <person name="Ohm R."/>
            <person name="Pangilinan J."/>
            <person name="Park H.-J."/>
            <person name="Ramirez L."/>
            <person name="Alfaro M."/>
            <person name="Sun H."/>
            <person name="Tritt A."/>
            <person name="Yoshinaga Y."/>
            <person name="Zwiers L.-H."/>
            <person name="Turgeon B."/>
            <person name="Goodwin S."/>
            <person name="Spatafora J."/>
            <person name="Crous P."/>
            <person name="Grigoriev I."/>
        </authorList>
    </citation>
    <scope>NUCLEOTIDE SEQUENCE</scope>
    <source>
        <strain evidence="2">CBS 473.64</strain>
    </source>
</reference>
<accession>A0A6A6RPW9</accession>
<dbReference type="EMBL" id="MU006794">
    <property type="protein sequence ID" value="KAF2637247.1"/>
    <property type="molecule type" value="Genomic_DNA"/>
</dbReference>
<keyword evidence="1" id="KW-0812">Transmembrane</keyword>
<evidence type="ECO:0000256" key="1">
    <source>
        <dbReference type="SAM" id="Phobius"/>
    </source>
</evidence>
<evidence type="ECO:0000313" key="3">
    <source>
        <dbReference type="Proteomes" id="UP000799753"/>
    </source>
</evidence>
<evidence type="ECO:0000313" key="2">
    <source>
        <dbReference type="EMBL" id="KAF2637247.1"/>
    </source>
</evidence>
<keyword evidence="1" id="KW-0472">Membrane</keyword>
<dbReference type="Proteomes" id="UP000799753">
    <property type="component" value="Unassembled WGS sequence"/>
</dbReference>
<gene>
    <name evidence="2" type="ORF">P280DRAFT_112792</name>
</gene>
<keyword evidence="3" id="KW-1185">Reference proteome</keyword>
<keyword evidence="1" id="KW-1133">Transmembrane helix</keyword>
<organism evidence="2 3">
    <name type="scientific">Massarina eburnea CBS 473.64</name>
    <dbReference type="NCBI Taxonomy" id="1395130"/>
    <lineage>
        <taxon>Eukaryota</taxon>
        <taxon>Fungi</taxon>
        <taxon>Dikarya</taxon>
        <taxon>Ascomycota</taxon>
        <taxon>Pezizomycotina</taxon>
        <taxon>Dothideomycetes</taxon>
        <taxon>Pleosporomycetidae</taxon>
        <taxon>Pleosporales</taxon>
        <taxon>Massarineae</taxon>
        <taxon>Massarinaceae</taxon>
        <taxon>Massarina</taxon>
    </lineage>
</organism>